<accession>A0A4Y2BJ54</accession>
<name>A0A4Y2BJ54_ARAVE</name>
<proteinExistence type="predicted"/>
<dbReference type="EMBL" id="BGPR01000085">
    <property type="protein sequence ID" value="GBL92260.1"/>
    <property type="molecule type" value="Genomic_DNA"/>
</dbReference>
<comment type="caution">
    <text evidence="1">The sequence shown here is derived from an EMBL/GenBank/DDBJ whole genome shotgun (WGS) entry which is preliminary data.</text>
</comment>
<sequence>MEKPRNVFMSFDMRLKMRRKKTQTFNIPIEVSKNPFENYGFLLPHVFDLSPFCLHDFAVCWERSFFQNDFFVKHLKTHLSERERLPDWKLFATFPSV</sequence>
<dbReference type="AlphaFoldDB" id="A0A4Y2BJ54"/>
<reference evidence="1 2" key="1">
    <citation type="journal article" date="2019" name="Sci. Rep.">
        <title>Orb-weaving spider Araneus ventricosus genome elucidates the spidroin gene catalogue.</title>
        <authorList>
            <person name="Kono N."/>
            <person name="Nakamura H."/>
            <person name="Ohtoshi R."/>
            <person name="Moran D.A.P."/>
            <person name="Shinohara A."/>
            <person name="Yoshida Y."/>
            <person name="Fujiwara M."/>
            <person name="Mori M."/>
            <person name="Tomita M."/>
            <person name="Arakawa K."/>
        </authorList>
    </citation>
    <scope>NUCLEOTIDE SEQUENCE [LARGE SCALE GENOMIC DNA]</scope>
</reference>
<organism evidence="1 2">
    <name type="scientific">Araneus ventricosus</name>
    <name type="common">Orbweaver spider</name>
    <name type="synonym">Epeira ventricosa</name>
    <dbReference type="NCBI Taxonomy" id="182803"/>
    <lineage>
        <taxon>Eukaryota</taxon>
        <taxon>Metazoa</taxon>
        <taxon>Ecdysozoa</taxon>
        <taxon>Arthropoda</taxon>
        <taxon>Chelicerata</taxon>
        <taxon>Arachnida</taxon>
        <taxon>Araneae</taxon>
        <taxon>Araneomorphae</taxon>
        <taxon>Entelegynae</taxon>
        <taxon>Araneoidea</taxon>
        <taxon>Araneidae</taxon>
        <taxon>Araneus</taxon>
    </lineage>
</organism>
<evidence type="ECO:0000313" key="1">
    <source>
        <dbReference type="EMBL" id="GBL92260.1"/>
    </source>
</evidence>
<evidence type="ECO:0008006" key="3">
    <source>
        <dbReference type="Google" id="ProtNLM"/>
    </source>
</evidence>
<protein>
    <recommendedName>
        <fullName evidence="3">C2H2-type domain-containing protein</fullName>
    </recommendedName>
</protein>
<keyword evidence="2" id="KW-1185">Reference proteome</keyword>
<gene>
    <name evidence="1" type="ORF">AVEN_35815_1</name>
</gene>
<dbReference type="Proteomes" id="UP000499080">
    <property type="component" value="Unassembled WGS sequence"/>
</dbReference>
<evidence type="ECO:0000313" key="2">
    <source>
        <dbReference type="Proteomes" id="UP000499080"/>
    </source>
</evidence>